<accession>A0A0N1JW61</accession>
<keyword evidence="3" id="KW-0067">ATP-binding</keyword>
<evidence type="ECO:0000259" key="4">
    <source>
        <dbReference type="PROSITE" id="PS50893"/>
    </source>
</evidence>
<dbReference type="SUPFAM" id="SSF52540">
    <property type="entry name" value="P-loop containing nucleoside triphosphate hydrolases"/>
    <property type="match status" value="1"/>
</dbReference>
<evidence type="ECO:0000256" key="1">
    <source>
        <dbReference type="ARBA" id="ARBA00022448"/>
    </source>
</evidence>
<keyword evidence="6" id="KW-1185">Reference proteome</keyword>
<reference evidence="6" key="1">
    <citation type="submission" date="2015-07" db="EMBL/GenBank/DDBJ databases">
        <authorList>
            <person name="Ju K.-S."/>
            <person name="Doroghazi J.R."/>
            <person name="Metcalf W.W."/>
        </authorList>
    </citation>
    <scope>NUCLEOTIDE SEQUENCE [LARGE SCALE GENOMIC DNA]</scope>
    <source>
        <strain evidence="6">NRRL ISP-5002</strain>
    </source>
</reference>
<dbReference type="GO" id="GO:0005524">
    <property type="term" value="F:ATP binding"/>
    <property type="evidence" value="ECO:0007669"/>
    <property type="project" value="UniProtKB-KW"/>
</dbReference>
<dbReference type="InterPro" id="IPR027417">
    <property type="entry name" value="P-loop_NTPase"/>
</dbReference>
<dbReference type="PATRIC" id="fig|66876.3.peg.7569"/>
<keyword evidence="1" id="KW-0813">Transport</keyword>
<name>A0A0N1JW61_9ACTN</name>
<evidence type="ECO:0000313" key="6">
    <source>
        <dbReference type="Proteomes" id="UP000037982"/>
    </source>
</evidence>
<dbReference type="PANTHER" id="PTHR42939:SF1">
    <property type="entry name" value="ABC TRANSPORTER ATP-BINDING PROTEIN ALBC-RELATED"/>
    <property type="match status" value="1"/>
</dbReference>
<proteinExistence type="predicted"/>
<dbReference type="InterPro" id="IPR017871">
    <property type="entry name" value="ABC_transporter-like_CS"/>
</dbReference>
<dbReference type="PROSITE" id="PS00211">
    <property type="entry name" value="ABC_TRANSPORTER_1"/>
    <property type="match status" value="1"/>
</dbReference>
<dbReference type="Pfam" id="PF00005">
    <property type="entry name" value="ABC_tran"/>
    <property type="match status" value="1"/>
</dbReference>
<comment type="caution">
    <text evidence="5">The sequence shown here is derived from an EMBL/GenBank/DDBJ whole genome shotgun (WGS) entry which is preliminary data.</text>
</comment>
<keyword evidence="2" id="KW-0547">Nucleotide-binding</keyword>
<dbReference type="InterPro" id="IPR003439">
    <property type="entry name" value="ABC_transporter-like_ATP-bd"/>
</dbReference>
<organism evidence="5 6">
    <name type="scientific">Streptomyces chattanoogensis</name>
    <dbReference type="NCBI Taxonomy" id="66876"/>
    <lineage>
        <taxon>Bacteria</taxon>
        <taxon>Bacillati</taxon>
        <taxon>Actinomycetota</taxon>
        <taxon>Actinomycetes</taxon>
        <taxon>Kitasatosporales</taxon>
        <taxon>Streptomycetaceae</taxon>
        <taxon>Streptomyces</taxon>
    </lineage>
</organism>
<evidence type="ECO:0000313" key="5">
    <source>
        <dbReference type="EMBL" id="KPC59524.1"/>
    </source>
</evidence>
<dbReference type="InterPro" id="IPR051782">
    <property type="entry name" value="ABC_Transporter_VariousFunc"/>
</dbReference>
<dbReference type="GO" id="GO:0016887">
    <property type="term" value="F:ATP hydrolysis activity"/>
    <property type="evidence" value="ECO:0007669"/>
    <property type="project" value="InterPro"/>
</dbReference>
<protein>
    <submittedName>
        <fullName evidence="5">ABC transporter</fullName>
    </submittedName>
</protein>
<sequence length="247" mass="26994">MSLTFERCSYAYGRSAPVLNRFSLEIPSGCTVLLGPNGAGKSTLMSVGASWLKPASGKVTWRSLSPSTRRDLVAYRKAVGWLPQNVTAMPGLTVREQAAYVGWLKGVSRRDAWDASAQALSRVRLRDLSERKSHQLSGGQLRRLGIAGALVHRSEILLLDEPTAGLDPSQRQVFRELLGELREGVQVVVSTHQTEDLSDIYDHVIVLESGTVRYQGGTEGFLSMAPSDTVPGRQAEGAYTRLIQREA</sequence>
<evidence type="ECO:0000256" key="3">
    <source>
        <dbReference type="ARBA" id="ARBA00022840"/>
    </source>
</evidence>
<dbReference type="SMART" id="SM00382">
    <property type="entry name" value="AAA"/>
    <property type="match status" value="1"/>
</dbReference>
<dbReference type="PROSITE" id="PS50893">
    <property type="entry name" value="ABC_TRANSPORTER_2"/>
    <property type="match status" value="1"/>
</dbReference>
<dbReference type="EMBL" id="LGKG01000180">
    <property type="protein sequence ID" value="KPC59524.1"/>
    <property type="molecule type" value="Genomic_DNA"/>
</dbReference>
<gene>
    <name evidence="5" type="ORF">ADL29_34375</name>
</gene>
<dbReference type="Proteomes" id="UP000037982">
    <property type="component" value="Unassembled WGS sequence"/>
</dbReference>
<dbReference type="PANTHER" id="PTHR42939">
    <property type="entry name" value="ABC TRANSPORTER ATP-BINDING PROTEIN ALBC-RELATED"/>
    <property type="match status" value="1"/>
</dbReference>
<dbReference type="InterPro" id="IPR003593">
    <property type="entry name" value="AAA+_ATPase"/>
</dbReference>
<dbReference type="Gene3D" id="3.40.50.300">
    <property type="entry name" value="P-loop containing nucleotide triphosphate hydrolases"/>
    <property type="match status" value="1"/>
</dbReference>
<evidence type="ECO:0000256" key="2">
    <source>
        <dbReference type="ARBA" id="ARBA00022741"/>
    </source>
</evidence>
<dbReference type="RefSeq" id="WP_053927431.1">
    <property type="nucleotide sequence ID" value="NZ_LGKG01000180.1"/>
</dbReference>
<dbReference type="AlphaFoldDB" id="A0A0N1JW61"/>
<feature type="domain" description="ABC transporter" evidence="4">
    <location>
        <begin position="3"/>
        <end position="234"/>
    </location>
</feature>